<dbReference type="Pfam" id="PF00672">
    <property type="entry name" value="HAMP"/>
    <property type="match status" value="1"/>
</dbReference>
<keyword evidence="5" id="KW-0808">Transferase</keyword>
<name>A0A1M6R8W5_9GAMM</name>
<feature type="transmembrane region" description="Helical" evidence="10">
    <location>
        <begin position="31"/>
        <end position="54"/>
    </location>
</feature>
<dbReference type="Gene3D" id="3.30.565.10">
    <property type="entry name" value="Histidine kinase-like ATPase, C-terminal domain"/>
    <property type="match status" value="1"/>
</dbReference>
<dbReference type="InterPro" id="IPR050428">
    <property type="entry name" value="TCS_sensor_his_kinase"/>
</dbReference>
<dbReference type="Pfam" id="PF00512">
    <property type="entry name" value="HisKA"/>
    <property type="match status" value="1"/>
</dbReference>
<keyword evidence="8 10" id="KW-1133">Transmembrane helix</keyword>
<dbReference type="PANTHER" id="PTHR45436">
    <property type="entry name" value="SENSOR HISTIDINE KINASE YKOH"/>
    <property type="match status" value="1"/>
</dbReference>
<dbReference type="CDD" id="cd06225">
    <property type="entry name" value="HAMP"/>
    <property type="match status" value="1"/>
</dbReference>
<dbReference type="SUPFAM" id="SSF55874">
    <property type="entry name" value="ATPase domain of HSP90 chaperone/DNA topoisomerase II/histidine kinase"/>
    <property type="match status" value="1"/>
</dbReference>
<organism evidence="13 14">
    <name type="scientific">Halomonas caseinilytica</name>
    <dbReference type="NCBI Taxonomy" id="438744"/>
    <lineage>
        <taxon>Bacteria</taxon>
        <taxon>Pseudomonadati</taxon>
        <taxon>Pseudomonadota</taxon>
        <taxon>Gammaproteobacteria</taxon>
        <taxon>Oceanospirillales</taxon>
        <taxon>Halomonadaceae</taxon>
        <taxon>Halomonas</taxon>
    </lineage>
</organism>
<evidence type="ECO:0000256" key="7">
    <source>
        <dbReference type="ARBA" id="ARBA00022777"/>
    </source>
</evidence>
<feature type="transmembrane region" description="Helical" evidence="10">
    <location>
        <begin position="193"/>
        <end position="215"/>
    </location>
</feature>
<dbReference type="PANTHER" id="PTHR45436:SF5">
    <property type="entry name" value="SENSOR HISTIDINE KINASE TRCS"/>
    <property type="match status" value="1"/>
</dbReference>
<dbReference type="CDD" id="cd00082">
    <property type="entry name" value="HisKA"/>
    <property type="match status" value="1"/>
</dbReference>
<evidence type="ECO:0000256" key="1">
    <source>
        <dbReference type="ARBA" id="ARBA00000085"/>
    </source>
</evidence>
<dbReference type="EMBL" id="FRAL01000002">
    <property type="protein sequence ID" value="SHK28737.1"/>
    <property type="molecule type" value="Genomic_DNA"/>
</dbReference>
<evidence type="ECO:0000256" key="6">
    <source>
        <dbReference type="ARBA" id="ARBA00022692"/>
    </source>
</evidence>
<sequence length="496" mass="54970">MPAPRDGILRRCSLPEESPRMRSFRPSFSRLGIKLFVIILVVNVAIAGLVFIAVSRSLDQGFIEYLDRTQTRRAETLAEGLADEWSRRGDWQWLRQSPRAWHHLVRHQLWPGDAPPPEGIERRLGDPRDFVLHDARGLPVIGLPPDNDRDAAELRWLPIINNGEQVGTLGYRPPQQLMARMDRIFLSQQRRNLAIIVAALGLASLLLAGGLSWWLGRRTGGMTLATRRLTEGDYSTRLTERGGDELSHLAHDFNVLAATLEASREARSRWVSDIAHELRTPLAVLRGEIEAMQDGVRPLNLDSLGSLAQEVGQLERLVSDLRLLSQSDAGALEVQLAPLDLADSLASRLGEAEGWLADEDISLDTDIDGPAWIRGDTQRLRQLWTNLLDNTCAYTSSPGRLRVTLARQDESWQLCWEDSSPGVSEAELPRLTERLYRVEGSRSRASGGSGLGLSIAMALARAHGAEMIPSVSALGGLCWTLTFPAITDHQLRGTDT</sequence>
<dbReference type="InterPro" id="IPR036097">
    <property type="entry name" value="HisK_dim/P_sf"/>
</dbReference>
<keyword evidence="9" id="KW-0902">Two-component regulatory system</keyword>
<keyword evidence="10" id="KW-0472">Membrane</keyword>
<dbReference type="Gene3D" id="1.10.287.130">
    <property type="match status" value="1"/>
</dbReference>
<keyword evidence="14" id="KW-1185">Reference proteome</keyword>
<dbReference type="SMART" id="SM00387">
    <property type="entry name" value="HATPase_c"/>
    <property type="match status" value="1"/>
</dbReference>
<proteinExistence type="predicted"/>
<comment type="catalytic activity">
    <reaction evidence="1">
        <text>ATP + protein L-histidine = ADP + protein N-phospho-L-histidine.</text>
        <dbReference type="EC" id="2.7.13.3"/>
    </reaction>
</comment>
<dbReference type="Pfam" id="PF02518">
    <property type="entry name" value="HATPase_c"/>
    <property type="match status" value="1"/>
</dbReference>
<dbReference type="GO" id="GO:0005886">
    <property type="term" value="C:plasma membrane"/>
    <property type="evidence" value="ECO:0007669"/>
    <property type="project" value="TreeGrafter"/>
</dbReference>
<feature type="domain" description="Histidine kinase" evidence="11">
    <location>
        <begin position="273"/>
        <end position="487"/>
    </location>
</feature>
<dbReference type="EC" id="2.7.13.3" evidence="3"/>
<dbReference type="AlphaFoldDB" id="A0A1M6R8W5"/>
<dbReference type="SMART" id="SM00304">
    <property type="entry name" value="HAMP"/>
    <property type="match status" value="1"/>
</dbReference>
<keyword evidence="7 13" id="KW-0418">Kinase</keyword>
<reference evidence="14" key="1">
    <citation type="submission" date="2016-11" db="EMBL/GenBank/DDBJ databases">
        <authorList>
            <person name="Varghese N."/>
            <person name="Submissions S."/>
        </authorList>
    </citation>
    <scope>NUCLEOTIDE SEQUENCE [LARGE SCALE GENOMIC DNA]</scope>
    <source>
        <strain evidence="14">ALO Sharm</strain>
    </source>
</reference>
<evidence type="ECO:0000256" key="2">
    <source>
        <dbReference type="ARBA" id="ARBA00004370"/>
    </source>
</evidence>
<dbReference type="InterPro" id="IPR003661">
    <property type="entry name" value="HisK_dim/P_dom"/>
</dbReference>
<evidence type="ECO:0000313" key="13">
    <source>
        <dbReference type="EMBL" id="SHK28737.1"/>
    </source>
</evidence>
<accession>A0A1M6R8W5</accession>
<gene>
    <name evidence="13" type="ORF">SAMN05192556_102247</name>
</gene>
<dbReference type="GO" id="GO:0000155">
    <property type="term" value="F:phosphorelay sensor kinase activity"/>
    <property type="evidence" value="ECO:0007669"/>
    <property type="project" value="InterPro"/>
</dbReference>
<protein>
    <recommendedName>
        <fullName evidence="3">histidine kinase</fullName>
        <ecNumber evidence="3">2.7.13.3</ecNumber>
    </recommendedName>
</protein>
<dbReference type="Proteomes" id="UP000184248">
    <property type="component" value="Unassembled WGS sequence"/>
</dbReference>
<dbReference type="InterPro" id="IPR003660">
    <property type="entry name" value="HAMP_dom"/>
</dbReference>
<comment type="subcellular location">
    <subcellularLocation>
        <location evidence="2">Membrane</location>
    </subcellularLocation>
</comment>
<dbReference type="SUPFAM" id="SSF158472">
    <property type="entry name" value="HAMP domain-like"/>
    <property type="match status" value="1"/>
</dbReference>
<evidence type="ECO:0000259" key="11">
    <source>
        <dbReference type="PROSITE" id="PS50109"/>
    </source>
</evidence>
<feature type="domain" description="HAMP" evidence="12">
    <location>
        <begin position="213"/>
        <end position="265"/>
    </location>
</feature>
<evidence type="ECO:0000256" key="8">
    <source>
        <dbReference type="ARBA" id="ARBA00022989"/>
    </source>
</evidence>
<evidence type="ECO:0000256" key="10">
    <source>
        <dbReference type="SAM" id="Phobius"/>
    </source>
</evidence>
<evidence type="ECO:0000256" key="9">
    <source>
        <dbReference type="ARBA" id="ARBA00023012"/>
    </source>
</evidence>
<dbReference type="PROSITE" id="PS50885">
    <property type="entry name" value="HAMP"/>
    <property type="match status" value="1"/>
</dbReference>
<dbReference type="Gene3D" id="6.10.340.10">
    <property type="match status" value="1"/>
</dbReference>
<keyword evidence="4" id="KW-0597">Phosphoprotein</keyword>
<dbReference type="InterPro" id="IPR036890">
    <property type="entry name" value="HATPase_C_sf"/>
</dbReference>
<evidence type="ECO:0000259" key="12">
    <source>
        <dbReference type="PROSITE" id="PS50885"/>
    </source>
</evidence>
<evidence type="ECO:0000256" key="5">
    <source>
        <dbReference type="ARBA" id="ARBA00022679"/>
    </source>
</evidence>
<evidence type="ECO:0000256" key="4">
    <source>
        <dbReference type="ARBA" id="ARBA00022553"/>
    </source>
</evidence>
<dbReference type="PROSITE" id="PS50109">
    <property type="entry name" value="HIS_KIN"/>
    <property type="match status" value="1"/>
</dbReference>
<evidence type="ECO:0000313" key="14">
    <source>
        <dbReference type="Proteomes" id="UP000184248"/>
    </source>
</evidence>
<dbReference type="InterPro" id="IPR005467">
    <property type="entry name" value="His_kinase_dom"/>
</dbReference>
<keyword evidence="6 10" id="KW-0812">Transmembrane</keyword>
<dbReference type="SMART" id="SM00388">
    <property type="entry name" value="HisKA"/>
    <property type="match status" value="1"/>
</dbReference>
<dbReference type="SUPFAM" id="SSF47384">
    <property type="entry name" value="Homodimeric domain of signal transducing histidine kinase"/>
    <property type="match status" value="1"/>
</dbReference>
<dbReference type="InterPro" id="IPR003594">
    <property type="entry name" value="HATPase_dom"/>
</dbReference>
<evidence type="ECO:0000256" key="3">
    <source>
        <dbReference type="ARBA" id="ARBA00012438"/>
    </source>
</evidence>